<dbReference type="InterPro" id="IPR013705">
    <property type="entry name" value="Sterol_MeTrfase_C"/>
</dbReference>
<keyword evidence="3 5" id="KW-0949">S-adenosyl-L-methionine</keyword>
<dbReference type="InterPro" id="IPR029063">
    <property type="entry name" value="SAM-dependent_MTases_sf"/>
</dbReference>
<dbReference type="InterPro" id="IPR050447">
    <property type="entry name" value="Erg6_SMT_methyltransf"/>
</dbReference>
<dbReference type="GO" id="GO:0005783">
    <property type="term" value="C:endoplasmic reticulum"/>
    <property type="evidence" value="ECO:0007669"/>
    <property type="project" value="TreeGrafter"/>
</dbReference>
<dbReference type="OrthoDB" id="540004at2759"/>
<dbReference type="CDD" id="cd02440">
    <property type="entry name" value="AdoMet_MTases"/>
    <property type="match status" value="1"/>
</dbReference>
<dbReference type="Gene3D" id="3.40.50.150">
    <property type="entry name" value="Vaccinia Virus protein VP39"/>
    <property type="match status" value="1"/>
</dbReference>
<dbReference type="Pfam" id="PF08241">
    <property type="entry name" value="Methyltransf_11"/>
    <property type="match status" value="1"/>
</dbReference>
<evidence type="ECO:0000256" key="3">
    <source>
        <dbReference type="ARBA" id="ARBA00022691"/>
    </source>
</evidence>
<dbReference type="PANTHER" id="PTHR44068">
    <property type="entry name" value="ZGC:194242"/>
    <property type="match status" value="1"/>
</dbReference>
<dbReference type="SMART" id="SM00828">
    <property type="entry name" value="PKS_MT"/>
    <property type="match status" value="1"/>
</dbReference>
<dbReference type="GO" id="GO:0016126">
    <property type="term" value="P:sterol biosynthetic process"/>
    <property type="evidence" value="ECO:0007669"/>
    <property type="project" value="TreeGrafter"/>
</dbReference>
<dbReference type="PROSITE" id="PS51685">
    <property type="entry name" value="SAM_MT_ERG6_SMT"/>
    <property type="match status" value="1"/>
</dbReference>
<evidence type="ECO:0000256" key="6">
    <source>
        <dbReference type="RuleBase" id="RU362025"/>
    </source>
</evidence>
<evidence type="ECO:0000256" key="4">
    <source>
        <dbReference type="ARBA" id="ARBA00038188"/>
    </source>
</evidence>
<dbReference type="Pfam" id="PF08498">
    <property type="entry name" value="Sterol_MT_C"/>
    <property type="match status" value="1"/>
</dbReference>
<dbReference type="InterPro" id="IPR013216">
    <property type="entry name" value="Methyltransf_11"/>
</dbReference>
<evidence type="ECO:0000313" key="8">
    <source>
        <dbReference type="EMBL" id="EWM24562.1"/>
    </source>
</evidence>
<name>W7TEG4_9STRA</name>
<dbReference type="SUPFAM" id="SSF53335">
    <property type="entry name" value="S-adenosyl-L-methionine-dependent methyltransferases"/>
    <property type="match status" value="1"/>
</dbReference>
<comment type="similarity">
    <text evidence="4 5 6">Belongs to the class I-like SAM-binding methyltransferase superfamily. Erg6/SMT family.</text>
</comment>
<evidence type="ECO:0000259" key="7">
    <source>
        <dbReference type="PROSITE" id="PS51685"/>
    </source>
</evidence>
<organism evidence="8 9">
    <name type="scientific">Nannochloropsis gaditana</name>
    <dbReference type="NCBI Taxonomy" id="72520"/>
    <lineage>
        <taxon>Eukaryota</taxon>
        <taxon>Sar</taxon>
        <taxon>Stramenopiles</taxon>
        <taxon>Ochrophyta</taxon>
        <taxon>Eustigmatophyceae</taxon>
        <taxon>Eustigmatales</taxon>
        <taxon>Monodopsidaceae</taxon>
        <taxon>Nannochloropsis</taxon>
    </lineage>
</organism>
<evidence type="ECO:0000313" key="9">
    <source>
        <dbReference type="Proteomes" id="UP000019335"/>
    </source>
</evidence>
<sequence length="442" mass="48831">MCACICSSPCCHGCCMSHGTYPRTKPRPLIPTLISHRMLESINEFFKPFVAEHSVAVAVTLSVIGLTVVVLRVRRVNLRRDGMDYKGTAADVLKIMKNSDFEAHKDKDVHSSVSEYASLFTGARASVGRISTDASIKTRQANYQKLVTNFYDLVTDFYEYGWGQSFHFGPRWQGESFVESIKRAEYHLCSRLGLKPGMRVLDMGCGVGGPMRNMAIFSGAKIDGITINEYQVNIGNKYNAQRGLADQCQARQGDFQNLPWPADTFDAAFAVEATCHSPDKRRCFSEAFRVLKPGGLFGNYEWIVTDKFDASNPEHTRIKEGIEVGNGLPTLATAEQVLAAVRAAGFEVLDAYDANADVHSPHQIPWYEPLTGKLSWSGFRMTWLGRIMTHAFVTVLEAARIAPTGTGKISGILNATAIDLVEGGKAEIFTPSFFFVARKPDL</sequence>
<keyword evidence="2 5" id="KW-0808">Transferase</keyword>
<dbReference type="GO" id="GO:0032259">
    <property type="term" value="P:methylation"/>
    <property type="evidence" value="ECO:0007669"/>
    <property type="project" value="UniProtKB-KW"/>
</dbReference>
<evidence type="ECO:0000256" key="5">
    <source>
        <dbReference type="PROSITE-ProRule" id="PRU01022"/>
    </source>
</evidence>
<feature type="domain" description="SAM-dependent methyltransferase Erg6/SMT-type" evidence="7">
    <location>
        <begin position="150"/>
        <end position="440"/>
    </location>
</feature>
<dbReference type="InterPro" id="IPR030384">
    <property type="entry name" value="MeTrfase_SMT"/>
</dbReference>
<evidence type="ECO:0000256" key="2">
    <source>
        <dbReference type="ARBA" id="ARBA00022679"/>
    </source>
</evidence>
<dbReference type="GO" id="GO:0003838">
    <property type="term" value="F:sterol 24-C-methyltransferase activity"/>
    <property type="evidence" value="ECO:0007669"/>
    <property type="project" value="TreeGrafter"/>
</dbReference>
<keyword evidence="9" id="KW-1185">Reference proteome</keyword>
<proteinExistence type="inferred from homology"/>
<dbReference type="PANTHER" id="PTHR44068:SF1">
    <property type="entry name" value="HYPOTHETICAL LOC100005854"/>
    <property type="match status" value="1"/>
</dbReference>
<dbReference type="EC" id="2.1.1.-" evidence="6"/>
<evidence type="ECO:0000256" key="1">
    <source>
        <dbReference type="ARBA" id="ARBA00022603"/>
    </source>
</evidence>
<dbReference type="Proteomes" id="UP000019335">
    <property type="component" value="Chromosome 13"/>
</dbReference>
<dbReference type="InterPro" id="IPR020803">
    <property type="entry name" value="MeTfrase_dom"/>
</dbReference>
<comment type="caution">
    <text evidence="8">The sequence shown here is derived from an EMBL/GenBank/DDBJ whole genome shotgun (WGS) entry which is preliminary data.</text>
</comment>
<reference evidence="8 9" key="1">
    <citation type="journal article" date="2014" name="Mol. Plant">
        <title>Chromosome Scale Genome Assembly and Transcriptome Profiling of Nannochloropsis gaditana in Nitrogen Depletion.</title>
        <authorList>
            <person name="Corteggiani Carpinelli E."/>
            <person name="Telatin A."/>
            <person name="Vitulo N."/>
            <person name="Forcato C."/>
            <person name="D'Angelo M."/>
            <person name="Schiavon R."/>
            <person name="Vezzi A."/>
            <person name="Giacometti G.M."/>
            <person name="Morosinotto T."/>
            <person name="Valle G."/>
        </authorList>
    </citation>
    <scope>NUCLEOTIDE SEQUENCE [LARGE SCALE GENOMIC DNA]</scope>
    <source>
        <strain evidence="8 9">B-31</strain>
    </source>
</reference>
<dbReference type="EMBL" id="AZIL01001183">
    <property type="protein sequence ID" value="EWM24562.1"/>
    <property type="molecule type" value="Genomic_DNA"/>
</dbReference>
<gene>
    <name evidence="8" type="ORF">Naga_100140g8</name>
</gene>
<keyword evidence="1 5" id="KW-0489">Methyltransferase</keyword>
<dbReference type="AlphaFoldDB" id="W7TEG4"/>
<accession>W7TEG4</accession>
<protein>
    <recommendedName>
        <fullName evidence="6">Methyltransferase</fullName>
        <ecNumber evidence="6">2.1.1.-</ecNumber>
    </recommendedName>
</protein>